<comment type="similarity">
    <text evidence="1 4">Belongs to the glycosyl hydrolase 43 family.</text>
</comment>
<evidence type="ECO:0000256" key="3">
    <source>
        <dbReference type="ARBA" id="ARBA00023295"/>
    </source>
</evidence>
<accession>A0A2L2SUZ0</accession>
<evidence type="ECO:0000313" key="6">
    <source>
        <dbReference type="EMBL" id="CEI60089.1"/>
    </source>
</evidence>
<dbReference type="SUPFAM" id="SSF75005">
    <property type="entry name" value="Arabinanase/levansucrase/invertase"/>
    <property type="match status" value="1"/>
</dbReference>
<dbReference type="PANTHER" id="PTHR22925:SF3">
    <property type="entry name" value="GLYCOSYL HYDROLASE FAMILY PROTEIN 43"/>
    <property type="match status" value="1"/>
</dbReference>
<dbReference type="GO" id="GO:0004553">
    <property type="term" value="F:hydrolase activity, hydrolyzing O-glycosyl compounds"/>
    <property type="evidence" value="ECO:0007669"/>
    <property type="project" value="InterPro"/>
</dbReference>
<reference evidence="7" key="1">
    <citation type="submission" date="2014-10" db="EMBL/GenBank/DDBJ databases">
        <authorList>
            <person name="King R."/>
        </authorList>
    </citation>
    <scope>NUCLEOTIDE SEQUENCE [LARGE SCALE GENOMIC DNA]</scope>
    <source>
        <strain evidence="7">A3/5</strain>
    </source>
</reference>
<dbReference type="STRING" id="56646.A0A2L2SUZ0"/>
<dbReference type="EMBL" id="LN649230">
    <property type="protein sequence ID" value="CEI60089.1"/>
    <property type="molecule type" value="Genomic_DNA"/>
</dbReference>
<evidence type="ECO:0000313" key="7">
    <source>
        <dbReference type="Proteomes" id="UP000245910"/>
    </source>
</evidence>
<name>A0A2L2SUZ0_9HYPO</name>
<dbReference type="InterPro" id="IPR023296">
    <property type="entry name" value="Glyco_hydro_beta-prop_sf"/>
</dbReference>
<protein>
    <submittedName>
        <fullName evidence="6">Uncharacterized protein</fullName>
    </submittedName>
</protein>
<feature type="signal peptide" evidence="5">
    <location>
        <begin position="1"/>
        <end position="30"/>
    </location>
</feature>
<dbReference type="GO" id="GO:0005975">
    <property type="term" value="P:carbohydrate metabolic process"/>
    <property type="evidence" value="ECO:0007669"/>
    <property type="project" value="InterPro"/>
</dbReference>
<keyword evidence="3 4" id="KW-0326">Glycosidase</keyword>
<sequence>MRLAQDYRMLFRFFPVVLLGLSGSPAWTQAKPLDSDSSVAYATYINFAEQDILNNDDGLPTHPLLPDYGKATYPITTDGNGRQQVEAHLSYWEGKYWMYAATWGCGGSLFSYGRVTGINWPAIPTYPQGDYGEDGNCGIKSYTSSDLVSWELVDFYQPAADVANVTKPLVRYSKATGNYVLFMGGNDQSNFYYATSKSPGGPWSNPPSLMTGEHLTHDFDIAVGPDGEHHILTDTWASVLEVQAPGHSVPVWDIYVQKLAPNLTSTVGTNTSKLIRSAKDLLKQGLNFEACGFFYHDSYWYQTYSYTCQNCPGYIDYLYAKDPLGPYTDGGYVSLDGCGGQNKGANVLPSAKGPIVLAGNLAYRTGPTNHVLNGEIWHADNHQAASSTSFFPIEFNDDHTIKNFTCPATVKIPLVKNITSSPEPPVPYQLDCRIRNWQTTVQHFSPPKQLSTLEFPVWQRTDNLGPTTNAGPVLDGVLNVTVNFLDKSTETFSWVPSNISWAPTKISMDLNGKMLASIELSTNATNGCYGTLAQPFADCGVQYGVIMKGKLKISEKAQMYIHQF</sequence>
<evidence type="ECO:0000256" key="4">
    <source>
        <dbReference type="RuleBase" id="RU361187"/>
    </source>
</evidence>
<dbReference type="InterPro" id="IPR006710">
    <property type="entry name" value="Glyco_hydro_43"/>
</dbReference>
<feature type="chain" id="PRO_5014921393" evidence="5">
    <location>
        <begin position="31"/>
        <end position="564"/>
    </location>
</feature>
<evidence type="ECO:0000256" key="1">
    <source>
        <dbReference type="ARBA" id="ARBA00009865"/>
    </source>
</evidence>
<dbReference type="Gene3D" id="2.115.10.20">
    <property type="entry name" value="Glycosyl hydrolase domain, family 43"/>
    <property type="match status" value="1"/>
</dbReference>
<keyword evidence="2 4" id="KW-0378">Hydrolase</keyword>
<evidence type="ECO:0000256" key="5">
    <source>
        <dbReference type="SAM" id="SignalP"/>
    </source>
</evidence>
<dbReference type="Proteomes" id="UP000245910">
    <property type="component" value="Chromosome II"/>
</dbReference>
<dbReference type="PANTHER" id="PTHR22925">
    <property type="entry name" value="GLYCOSYL HYDROLASE 43 FAMILY MEMBER"/>
    <property type="match status" value="1"/>
</dbReference>
<dbReference type="Pfam" id="PF04616">
    <property type="entry name" value="Glyco_hydro_43"/>
    <property type="match status" value="1"/>
</dbReference>
<proteinExistence type="inferred from homology"/>
<evidence type="ECO:0000256" key="2">
    <source>
        <dbReference type="ARBA" id="ARBA00022801"/>
    </source>
</evidence>
<keyword evidence="7" id="KW-1185">Reference proteome</keyword>
<keyword evidence="5" id="KW-0732">Signal</keyword>
<organism evidence="6 7">
    <name type="scientific">Fusarium venenatum</name>
    <dbReference type="NCBI Taxonomy" id="56646"/>
    <lineage>
        <taxon>Eukaryota</taxon>
        <taxon>Fungi</taxon>
        <taxon>Dikarya</taxon>
        <taxon>Ascomycota</taxon>
        <taxon>Pezizomycotina</taxon>
        <taxon>Sordariomycetes</taxon>
        <taxon>Hypocreomycetidae</taxon>
        <taxon>Hypocreales</taxon>
        <taxon>Nectriaceae</taxon>
        <taxon>Fusarium</taxon>
    </lineage>
</organism>
<dbReference type="AlphaFoldDB" id="A0A2L2SUZ0"/>